<accession>A0ABV7L7Q2</accession>
<feature type="transmembrane region" description="Helical" evidence="10">
    <location>
        <begin position="222"/>
        <end position="255"/>
    </location>
</feature>
<organism evidence="11 12">
    <name type="scientific">Marinibaculum pumilum</name>
    <dbReference type="NCBI Taxonomy" id="1766165"/>
    <lineage>
        <taxon>Bacteria</taxon>
        <taxon>Pseudomonadati</taxon>
        <taxon>Pseudomonadota</taxon>
        <taxon>Alphaproteobacteria</taxon>
        <taxon>Rhodospirillales</taxon>
        <taxon>Rhodospirillaceae</taxon>
        <taxon>Marinibaculum</taxon>
    </lineage>
</organism>
<keyword evidence="7 10" id="KW-1133">Transmembrane helix</keyword>
<name>A0ABV7L7Q2_9PROT</name>
<keyword evidence="2" id="KW-0813">Transport</keyword>
<keyword evidence="4" id="KW-0997">Cell inner membrane</keyword>
<dbReference type="InterPro" id="IPR052157">
    <property type="entry name" value="BCAA_transport_permease"/>
</dbReference>
<comment type="similarity">
    <text evidence="9">Belongs to the binding-protein-dependent transport system permease family. LivHM subfamily.</text>
</comment>
<keyword evidence="5 10" id="KW-0812">Transmembrane</keyword>
<evidence type="ECO:0000256" key="10">
    <source>
        <dbReference type="SAM" id="Phobius"/>
    </source>
</evidence>
<evidence type="ECO:0000313" key="11">
    <source>
        <dbReference type="EMBL" id="MFC3230703.1"/>
    </source>
</evidence>
<dbReference type="Proteomes" id="UP001595528">
    <property type="component" value="Unassembled WGS sequence"/>
</dbReference>
<feature type="transmembrane region" description="Helical" evidence="10">
    <location>
        <begin position="178"/>
        <end position="202"/>
    </location>
</feature>
<dbReference type="EMBL" id="JBHRTR010000048">
    <property type="protein sequence ID" value="MFC3230703.1"/>
    <property type="molecule type" value="Genomic_DNA"/>
</dbReference>
<dbReference type="RefSeq" id="WP_379906126.1">
    <property type="nucleotide sequence ID" value="NZ_JBHRTR010000048.1"/>
</dbReference>
<dbReference type="PANTHER" id="PTHR11795">
    <property type="entry name" value="BRANCHED-CHAIN AMINO ACID TRANSPORT SYSTEM PERMEASE PROTEIN LIVH"/>
    <property type="match status" value="1"/>
</dbReference>
<feature type="transmembrane region" description="Helical" evidence="10">
    <location>
        <begin position="12"/>
        <end position="36"/>
    </location>
</feature>
<evidence type="ECO:0000256" key="7">
    <source>
        <dbReference type="ARBA" id="ARBA00022989"/>
    </source>
</evidence>
<evidence type="ECO:0000256" key="8">
    <source>
        <dbReference type="ARBA" id="ARBA00023136"/>
    </source>
</evidence>
<proteinExistence type="inferred from homology"/>
<dbReference type="InterPro" id="IPR001851">
    <property type="entry name" value="ABC_transp_permease"/>
</dbReference>
<evidence type="ECO:0000256" key="2">
    <source>
        <dbReference type="ARBA" id="ARBA00022448"/>
    </source>
</evidence>
<keyword evidence="8 10" id="KW-0472">Membrane</keyword>
<comment type="caution">
    <text evidence="11">The sequence shown here is derived from an EMBL/GenBank/DDBJ whole genome shotgun (WGS) entry which is preliminary data.</text>
</comment>
<protein>
    <submittedName>
        <fullName evidence="11">Branched-chain amino acid ABC transporter permease</fullName>
    </submittedName>
</protein>
<feature type="transmembrane region" description="Helical" evidence="10">
    <location>
        <begin position="267"/>
        <end position="287"/>
    </location>
</feature>
<dbReference type="Pfam" id="PF02653">
    <property type="entry name" value="BPD_transp_2"/>
    <property type="match status" value="1"/>
</dbReference>
<gene>
    <name evidence="11" type="ORF">ACFOGJ_25870</name>
</gene>
<sequence>MTILLQHVIDAVSVGGLFAMMALGIGLIFGIMRLINFAHGELVMIGGYAMWLVVAIPGPLVVLFSIAVVVALALGMERIAFRPLRQASPATLLISSFAVSYFLQNLVVMIIGSRPKPFTFAEGLTQNLQVGELRLPLLQLVTIALTIAVLAGITLFLKRTPMGVLMRAASQDFRMARLCGVRANMVIAAAFVMSALLAWAVSLVYAVQTGQLSPAMGLRPALIGFVATVIGGLGSLPGAAVGGFLVGVLTVLLQILLPPELRDFRDAFLFALVLVVLLFRPRGLLAVRAEMERV</sequence>
<dbReference type="PANTHER" id="PTHR11795:SF371">
    <property type="entry name" value="HIGH-AFFINITY BRANCHED-CHAIN AMINO ACID TRANSPORT SYSTEM PERMEASE PROTEIN LIVH"/>
    <property type="match status" value="1"/>
</dbReference>
<evidence type="ECO:0000256" key="3">
    <source>
        <dbReference type="ARBA" id="ARBA00022475"/>
    </source>
</evidence>
<evidence type="ECO:0000256" key="5">
    <source>
        <dbReference type="ARBA" id="ARBA00022692"/>
    </source>
</evidence>
<feature type="transmembrane region" description="Helical" evidence="10">
    <location>
        <begin position="48"/>
        <end position="75"/>
    </location>
</feature>
<evidence type="ECO:0000256" key="4">
    <source>
        <dbReference type="ARBA" id="ARBA00022519"/>
    </source>
</evidence>
<dbReference type="CDD" id="cd06582">
    <property type="entry name" value="TM_PBP1_LivH_like"/>
    <property type="match status" value="1"/>
</dbReference>
<keyword evidence="3" id="KW-1003">Cell membrane</keyword>
<feature type="transmembrane region" description="Helical" evidence="10">
    <location>
        <begin position="87"/>
        <end position="111"/>
    </location>
</feature>
<comment type="subcellular location">
    <subcellularLocation>
        <location evidence="1">Cell membrane</location>
        <topology evidence="1">Multi-pass membrane protein</topology>
    </subcellularLocation>
</comment>
<evidence type="ECO:0000313" key="12">
    <source>
        <dbReference type="Proteomes" id="UP001595528"/>
    </source>
</evidence>
<evidence type="ECO:0000256" key="6">
    <source>
        <dbReference type="ARBA" id="ARBA00022970"/>
    </source>
</evidence>
<evidence type="ECO:0000256" key="1">
    <source>
        <dbReference type="ARBA" id="ARBA00004651"/>
    </source>
</evidence>
<feature type="transmembrane region" description="Helical" evidence="10">
    <location>
        <begin position="137"/>
        <end position="157"/>
    </location>
</feature>
<keyword evidence="6" id="KW-0029">Amino-acid transport</keyword>
<keyword evidence="12" id="KW-1185">Reference proteome</keyword>
<reference evidence="12" key="1">
    <citation type="journal article" date="2019" name="Int. J. Syst. Evol. Microbiol.">
        <title>The Global Catalogue of Microorganisms (GCM) 10K type strain sequencing project: providing services to taxonomists for standard genome sequencing and annotation.</title>
        <authorList>
            <consortium name="The Broad Institute Genomics Platform"/>
            <consortium name="The Broad Institute Genome Sequencing Center for Infectious Disease"/>
            <person name="Wu L."/>
            <person name="Ma J."/>
        </authorList>
    </citation>
    <scope>NUCLEOTIDE SEQUENCE [LARGE SCALE GENOMIC DNA]</scope>
    <source>
        <strain evidence="12">KCTC 42964</strain>
    </source>
</reference>
<evidence type="ECO:0000256" key="9">
    <source>
        <dbReference type="ARBA" id="ARBA00037998"/>
    </source>
</evidence>